<evidence type="ECO:0000313" key="2">
    <source>
        <dbReference type="Proteomes" id="UP000472260"/>
    </source>
</evidence>
<keyword evidence="2" id="KW-1185">Reference proteome</keyword>
<dbReference type="Proteomes" id="UP000472260">
    <property type="component" value="Unassembled WGS sequence"/>
</dbReference>
<organism evidence="1 2">
    <name type="scientific">Sinocyclocheilus anshuiensis</name>
    <dbReference type="NCBI Taxonomy" id="1608454"/>
    <lineage>
        <taxon>Eukaryota</taxon>
        <taxon>Metazoa</taxon>
        <taxon>Chordata</taxon>
        <taxon>Craniata</taxon>
        <taxon>Vertebrata</taxon>
        <taxon>Euteleostomi</taxon>
        <taxon>Actinopterygii</taxon>
        <taxon>Neopterygii</taxon>
        <taxon>Teleostei</taxon>
        <taxon>Ostariophysi</taxon>
        <taxon>Cypriniformes</taxon>
        <taxon>Cyprinidae</taxon>
        <taxon>Cyprininae</taxon>
        <taxon>Sinocyclocheilus</taxon>
    </lineage>
</organism>
<dbReference type="PANTHER" id="PTHR19446">
    <property type="entry name" value="REVERSE TRANSCRIPTASES"/>
    <property type="match status" value="1"/>
</dbReference>
<dbReference type="AlphaFoldDB" id="A0A671MS58"/>
<sequence length="62" mass="7247">MRDVMDVYNVYNQSVGILSLDREKAFDRIDHNFLFSVFKAFGFGEKFIAWVTLLYNNASCMV</sequence>
<protein>
    <submittedName>
        <fullName evidence="1">Uncharacterized protein</fullName>
    </submittedName>
</protein>
<evidence type="ECO:0000313" key="1">
    <source>
        <dbReference type="Ensembl" id="ENSSANP00000033348.1"/>
    </source>
</evidence>
<reference evidence="1" key="2">
    <citation type="submission" date="2025-09" db="UniProtKB">
        <authorList>
            <consortium name="Ensembl"/>
        </authorList>
    </citation>
    <scope>IDENTIFICATION</scope>
</reference>
<name>A0A671MS58_9TELE</name>
<reference evidence="1" key="1">
    <citation type="submission" date="2025-08" db="UniProtKB">
        <authorList>
            <consortium name="Ensembl"/>
        </authorList>
    </citation>
    <scope>IDENTIFICATION</scope>
</reference>
<accession>A0A671MS58</accession>
<dbReference type="Ensembl" id="ENSSANT00000035483.1">
    <property type="protein sequence ID" value="ENSSANP00000033348.1"/>
    <property type="gene ID" value="ENSSANG00000016925.1"/>
</dbReference>
<proteinExistence type="predicted"/>